<dbReference type="RefSeq" id="XP_002730505.2">
    <property type="nucleotide sequence ID" value="XM_002730459.2"/>
</dbReference>
<dbReference type="InterPro" id="IPR006880">
    <property type="entry name" value="INO80B_C"/>
</dbReference>
<dbReference type="PANTHER" id="PTHR21561">
    <property type="entry name" value="INO80 COMPLEX SUBUNIT B"/>
    <property type="match status" value="1"/>
</dbReference>
<proteinExistence type="predicted"/>
<accession>A0ABM0GIE0</accession>
<name>A0ABM0GIE0_SACKO</name>
<evidence type="ECO:0000313" key="3">
    <source>
        <dbReference type="Proteomes" id="UP000694865"/>
    </source>
</evidence>
<dbReference type="InterPro" id="IPR029523">
    <property type="entry name" value="INO80B/Ies2"/>
</dbReference>
<organism evidence="3 4">
    <name type="scientific">Saccoglossus kowalevskii</name>
    <name type="common">Acorn worm</name>
    <dbReference type="NCBI Taxonomy" id="10224"/>
    <lineage>
        <taxon>Eukaryota</taxon>
        <taxon>Metazoa</taxon>
        <taxon>Hemichordata</taxon>
        <taxon>Enteropneusta</taxon>
        <taxon>Harrimaniidae</taxon>
        <taxon>Saccoglossus</taxon>
    </lineage>
</organism>
<feature type="domain" description="INO80 complex subunit B-like conserved region" evidence="2">
    <location>
        <begin position="59"/>
        <end position="131"/>
    </location>
</feature>
<sequence>MWLKKLESGELDDKDDWRKKDPSLLTARQRAMLHGPNLDEEEKLVQLPSGYKTQEMTEEMIQRKAQKAKKRRQQAQKKIEENKKQTIDRLLKKQETKQKGTRGRPRRKPDIPKITYVNKLHSVSISLPAGVDFPLKRQTLVEGCFVNPNPRVMGKPGLSLYITAYDTMGVCTNSQQSLACQLLYISGSVAYVWAFNTKTKFSTINVVKPIDGAERDDA</sequence>
<feature type="region of interest" description="Disordered" evidence="1">
    <location>
        <begin position="1"/>
        <end position="20"/>
    </location>
</feature>
<dbReference type="Pfam" id="PF04795">
    <property type="entry name" value="PAPA-1"/>
    <property type="match status" value="1"/>
</dbReference>
<evidence type="ECO:0000259" key="2">
    <source>
        <dbReference type="SMART" id="SM01406"/>
    </source>
</evidence>
<feature type="compositionally biased region" description="Basic and acidic residues" evidence="1">
    <location>
        <begin position="77"/>
        <end position="98"/>
    </location>
</feature>
<evidence type="ECO:0000256" key="1">
    <source>
        <dbReference type="SAM" id="MobiDB-lite"/>
    </source>
</evidence>
<dbReference type="PANTHER" id="PTHR21561:SF12">
    <property type="entry name" value="INO80 COMPLEX SUBUNIT B"/>
    <property type="match status" value="1"/>
</dbReference>
<gene>
    <name evidence="4" type="primary">LOC100376652</name>
</gene>
<feature type="region of interest" description="Disordered" evidence="1">
    <location>
        <begin position="59"/>
        <end position="111"/>
    </location>
</feature>
<dbReference type="SMART" id="SM01406">
    <property type="entry name" value="PAPA-1"/>
    <property type="match status" value="1"/>
</dbReference>
<keyword evidence="3" id="KW-1185">Reference proteome</keyword>
<evidence type="ECO:0000313" key="4">
    <source>
        <dbReference type="RefSeq" id="XP_002730505.2"/>
    </source>
</evidence>
<reference evidence="4" key="1">
    <citation type="submission" date="2025-08" db="UniProtKB">
        <authorList>
            <consortium name="RefSeq"/>
        </authorList>
    </citation>
    <scope>IDENTIFICATION</scope>
    <source>
        <tissue evidence="4">Testes</tissue>
    </source>
</reference>
<dbReference type="Proteomes" id="UP000694865">
    <property type="component" value="Unplaced"/>
</dbReference>
<dbReference type="GeneID" id="100376652"/>
<feature type="compositionally biased region" description="Basic residues" evidence="1">
    <location>
        <begin position="64"/>
        <end position="75"/>
    </location>
</feature>
<protein>
    <submittedName>
        <fullName evidence="4">INO80 complex subunit B-like</fullName>
    </submittedName>
</protein>